<comment type="similarity">
    <text evidence="2">Belongs to the HAD-like hydrolase superfamily. CbbY/CbbZ/Gph/YieH family.</text>
</comment>
<gene>
    <name evidence="6" type="ORF">H9875_08060</name>
</gene>
<comment type="cofactor">
    <cofactor evidence="1">
        <name>Mg(2+)</name>
        <dbReference type="ChEBI" id="CHEBI:18420"/>
    </cofactor>
</comment>
<dbReference type="InterPro" id="IPR023198">
    <property type="entry name" value="PGP-like_dom2"/>
</dbReference>
<dbReference type="InterPro" id="IPR036412">
    <property type="entry name" value="HAD-like_sf"/>
</dbReference>
<dbReference type="SFLD" id="SFLDS00003">
    <property type="entry name" value="Haloacid_Dehalogenase"/>
    <property type="match status" value="1"/>
</dbReference>
<dbReference type="PANTHER" id="PTHR46193:SF18">
    <property type="entry name" value="HEXITOL PHOSPHATASE B"/>
    <property type="match status" value="1"/>
</dbReference>
<evidence type="ECO:0000256" key="4">
    <source>
        <dbReference type="ARBA" id="ARBA00022842"/>
    </source>
</evidence>
<dbReference type="Gene3D" id="1.10.150.240">
    <property type="entry name" value="Putative phosphatase, domain 2"/>
    <property type="match status" value="1"/>
</dbReference>
<dbReference type="GO" id="GO:0003824">
    <property type="term" value="F:catalytic activity"/>
    <property type="evidence" value="ECO:0007669"/>
    <property type="project" value="UniProtKB-ARBA"/>
</dbReference>
<dbReference type="InterPro" id="IPR006439">
    <property type="entry name" value="HAD-SF_hydro_IA"/>
</dbReference>
<dbReference type="SUPFAM" id="SSF56784">
    <property type="entry name" value="HAD-like"/>
    <property type="match status" value="1"/>
</dbReference>
<reference evidence="6" key="1">
    <citation type="journal article" date="2021" name="PeerJ">
        <title>Extensive microbial diversity within the chicken gut microbiome revealed by metagenomics and culture.</title>
        <authorList>
            <person name="Gilroy R."/>
            <person name="Ravi A."/>
            <person name="Getino M."/>
            <person name="Pursley I."/>
            <person name="Horton D.L."/>
            <person name="Alikhan N.F."/>
            <person name="Baker D."/>
            <person name="Gharbi K."/>
            <person name="Hall N."/>
            <person name="Watson M."/>
            <person name="Adriaenssens E.M."/>
            <person name="Foster-Nyarko E."/>
            <person name="Jarju S."/>
            <person name="Secka A."/>
            <person name="Antonio M."/>
            <person name="Oren A."/>
            <person name="Chaudhuri R.R."/>
            <person name="La Ragione R."/>
            <person name="Hildebrand F."/>
            <person name="Pallen M.J."/>
        </authorList>
    </citation>
    <scope>NUCLEOTIDE SEQUENCE</scope>
    <source>
        <strain evidence="6">CHK173-259</strain>
    </source>
</reference>
<comment type="caution">
    <text evidence="6">The sequence shown here is derived from an EMBL/GenBank/DDBJ whole genome shotgun (WGS) entry which is preliminary data.</text>
</comment>
<evidence type="ECO:0000256" key="2">
    <source>
        <dbReference type="ARBA" id="ARBA00006171"/>
    </source>
</evidence>
<keyword evidence="5" id="KW-0119">Carbohydrate metabolism</keyword>
<sequence>MINTLIFDFNGTMFFDGLLQKNSWREFLEERFGSSMTDHEFGEHVAGRNNRHTFEYFTNRKFTDAELFEIAEQKEQLYREYCLRQPGKFRLVTGLPELLSRCQQEGTKLNIATASERTNVDFFFEHLHLDKWFDIDQIVLNNGELPGKPAPDMFLQAIKNVGATPANSAIFEDSASGIEAANHARVGQVVLVEDSELDKMIIPANLRVDKIIHDYQHLKL</sequence>
<dbReference type="Pfam" id="PF13419">
    <property type="entry name" value="HAD_2"/>
    <property type="match status" value="1"/>
</dbReference>
<dbReference type="SFLD" id="SFLDG01129">
    <property type="entry name" value="C1.5:_HAD__Beta-PGM__Phosphata"/>
    <property type="match status" value="1"/>
</dbReference>
<evidence type="ECO:0000256" key="5">
    <source>
        <dbReference type="ARBA" id="ARBA00023277"/>
    </source>
</evidence>
<evidence type="ECO:0000313" key="6">
    <source>
        <dbReference type="EMBL" id="HIW72562.1"/>
    </source>
</evidence>
<dbReference type="CDD" id="cd07505">
    <property type="entry name" value="HAD_BPGM-like"/>
    <property type="match status" value="1"/>
</dbReference>
<name>A0A9D1QUL0_9LACO</name>
<dbReference type="Gene3D" id="3.40.50.1000">
    <property type="entry name" value="HAD superfamily/HAD-like"/>
    <property type="match status" value="1"/>
</dbReference>
<dbReference type="GO" id="GO:0046872">
    <property type="term" value="F:metal ion binding"/>
    <property type="evidence" value="ECO:0007669"/>
    <property type="project" value="UniProtKB-KW"/>
</dbReference>
<reference evidence="6" key="2">
    <citation type="submission" date="2021-04" db="EMBL/GenBank/DDBJ databases">
        <authorList>
            <person name="Gilroy R."/>
        </authorList>
    </citation>
    <scope>NUCLEOTIDE SEQUENCE</scope>
    <source>
        <strain evidence="6">CHK173-259</strain>
    </source>
</reference>
<dbReference type="AlphaFoldDB" id="A0A9D1QUL0"/>
<dbReference type="Proteomes" id="UP000886822">
    <property type="component" value="Unassembled WGS sequence"/>
</dbReference>
<evidence type="ECO:0000313" key="7">
    <source>
        <dbReference type="Proteomes" id="UP000886822"/>
    </source>
</evidence>
<dbReference type="InterPro" id="IPR051600">
    <property type="entry name" value="Beta-PGM-like"/>
</dbReference>
<dbReference type="EMBL" id="DXGJ01000062">
    <property type="protein sequence ID" value="HIW72562.1"/>
    <property type="molecule type" value="Genomic_DNA"/>
</dbReference>
<dbReference type="PANTHER" id="PTHR46193">
    <property type="entry name" value="6-PHOSPHOGLUCONATE PHOSPHATASE"/>
    <property type="match status" value="1"/>
</dbReference>
<protein>
    <submittedName>
        <fullName evidence="6">HAD family phosphatase</fullName>
    </submittedName>
</protein>
<dbReference type="InterPro" id="IPR023214">
    <property type="entry name" value="HAD_sf"/>
</dbReference>
<dbReference type="InterPro" id="IPR041492">
    <property type="entry name" value="HAD_2"/>
</dbReference>
<keyword evidence="3" id="KW-0479">Metal-binding</keyword>
<accession>A0A9D1QUL0</accession>
<proteinExistence type="inferred from homology"/>
<evidence type="ECO:0000256" key="3">
    <source>
        <dbReference type="ARBA" id="ARBA00022723"/>
    </source>
</evidence>
<organism evidence="6 7">
    <name type="scientific">Candidatus Levilactobacillus faecigallinarum</name>
    <dbReference type="NCBI Taxonomy" id="2838638"/>
    <lineage>
        <taxon>Bacteria</taxon>
        <taxon>Bacillati</taxon>
        <taxon>Bacillota</taxon>
        <taxon>Bacilli</taxon>
        <taxon>Lactobacillales</taxon>
        <taxon>Lactobacillaceae</taxon>
        <taxon>Levilactobacillus</taxon>
    </lineage>
</organism>
<dbReference type="NCBIfam" id="TIGR01509">
    <property type="entry name" value="HAD-SF-IA-v3"/>
    <property type="match status" value="1"/>
</dbReference>
<evidence type="ECO:0000256" key="1">
    <source>
        <dbReference type="ARBA" id="ARBA00001946"/>
    </source>
</evidence>
<keyword evidence="4" id="KW-0460">Magnesium</keyword>